<gene>
    <name evidence="2" type="ORF">CPB83DRAFT_773595</name>
</gene>
<organism evidence="2 3">
    <name type="scientific">Crepidotus variabilis</name>
    <dbReference type="NCBI Taxonomy" id="179855"/>
    <lineage>
        <taxon>Eukaryota</taxon>
        <taxon>Fungi</taxon>
        <taxon>Dikarya</taxon>
        <taxon>Basidiomycota</taxon>
        <taxon>Agaricomycotina</taxon>
        <taxon>Agaricomycetes</taxon>
        <taxon>Agaricomycetidae</taxon>
        <taxon>Agaricales</taxon>
        <taxon>Agaricineae</taxon>
        <taxon>Crepidotaceae</taxon>
        <taxon>Crepidotus</taxon>
    </lineage>
</organism>
<accession>A0A9P6JLF2</accession>
<reference evidence="2" key="1">
    <citation type="submission" date="2020-11" db="EMBL/GenBank/DDBJ databases">
        <authorList>
            <consortium name="DOE Joint Genome Institute"/>
            <person name="Ahrendt S."/>
            <person name="Riley R."/>
            <person name="Andreopoulos W."/>
            <person name="Labutti K."/>
            <person name="Pangilinan J."/>
            <person name="Ruiz-Duenas F.J."/>
            <person name="Barrasa J.M."/>
            <person name="Sanchez-Garcia M."/>
            <person name="Camarero S."/>
            <person name="Miyauchi S."/>
            <person name="Serrano A."/>
            <person name="Linde D."/>
            <person name="Babiker R."/>
            <person name="Drula E."/>
            <person name="Ayuso-Fernandez I."/>
            <person name="Pacheco R."/>
            <person name="Padilla G."/>
            <person name="Ferreira P."/>
            <person name="Barriuso J."/>
            <person name="Kellner H."/>
            <person name="Castanera R."/>
            <person name="Alfaro M."/>
            <person name="Ramirez L."/>
            <person name="Pisabarro A.G."/>
            <person name="Kuo A."/>
            <person name="Tritt A."/>
            <person name="Lipzen A."/>
            <person name="He G."/>
            <person name="Yan M."/>
            <person name="Ng V."/>
            <person name="Cullen D."/>
            <person name="Martin F."/>
            <person name="Rosso M.-N."/>
            <person name="Henrissat B."/>
            <person name="Hibbett D."/>
            <person name="Martinez A.T."/>
            <person name="Grigoriev I.V."/>
        </authorList>
    </citation>
    <scope>NUCLEOTIDE SEQUENCE</scope>
    <source>
        <strain evidence="2">CBS 506.95</strain>
    </source>
</reference>
<dbReference type="SUPFAM" id="SSF81383">
    <property type="entry name" value="F-box domain"/>
    <property type="match status" value="1"/>
</dbReference>
<dbReference type="AlphaFoldDB" id="A0A9P6JLF2"/>
<sequence>MIESEQLSRTSSSNYLYPQLARQDGFGNFFLSKGCFNYVQNWVDWDSLPICEWRSKQLNFQEELYEVVNSRERGRVNGVGILAWMDYDGIENTLDQTQYTFAGGLKSYANTLAAIQENALPEVLHAAIIKDYRCWMFHVPNMWPMYPTNERSGNVLVLDTSHHPQSSTLPRSNSGLTSLPIELLYEILIHLAGLSGYFQISALSKYLRSILCEPTFYSRVLRGMLTHPGRCLYWVLPLTSIPKEAERAKDAMNSWIDAEDRQTKVNWNQSSFILKLIDPEFPLAAFVKACFSSDSMMNRKRIWGQVKQLEEVWRDYRLNGWRIDRFGVEI</sequence>
<dbReference type="OrthoDB" id="2987940at2759"/>
<name>A0A9P6JLF2_9AGAR</name>
<keyword evidence="3" id="KW-1185">Reference proteome</keyword>
<evidence type="ECO:0000313" key="2">
    <source>
        <dbReference type="EMBL" id="KAF9524629.1"/>
    </source>
</evidence>
<dbReference type="EMBL" id="MU157896">
    <property type="protein sequence ID" value="KAF9524629.1"/>
    <property type="molecule type" value="Genomic_DNA"/>
</dbReference>
<evidence type="ECO:0000313" key="3">
    <source>
        <dbReference type="Proteomes" id="UP000807306"/>
    </source>
</evidence>
<evidence type="ECO:0000259" key="1">
    <source>
        <dbReference type="PROSITE" id="PS50181"/>
    </source>
</evidence>
<dbReference type="InterPro" id="IPR036047">
    <property type="entry name" value="F-box-like_dom_sf"/>
</dbReference>
<feature type="domain" description="F-box" evidence="1">
    <location>
        <begin position="173"/>
        <end position="220"/>
    </location>
</feature>
<comment type="caution">
    <text evidence="2">The sequence shown here is derived from an EMBL/GenBank/DDBJ whole genome shotgun (WGS) entry which is preliminary data.</text>
</comment>
<dbReference type="InterPro" id="IPR001810">
    <property type="entry name" value="F-box_dom"/>
</dbReference>
<protein>
    <recommendedName>
        <fullName evidence="1">F-box domain-containing protein</fullName>
    </recommendedName>
</protein>
<dbReference type="Proteomes" id="UP000807306">
    <property type="component" value="Unassembled WGS sequence"/>
</dbReference>
<proteinExistence type="predicted"/>
<dbReference type="PROSITE" id="PS50181">
    <property type="entry name" value="FBOX"/>
    <property type="match status" value="1"/>
</dbReference>